<gene>
    <name evidence="10" type="ORF">D3H65_02715</name>
</gene>
<evidence type="ECO:0000259" key="9">
    <source>
        <dbReference type="Pfam" id="PF14509"/>
    </source>
</evidence>
<dbReference type="InterPro" id="IPR052720">
    <property type="entry name" value="Glycosyl_hydrolase_97"/>
</dbReference>
<dbReference type="Gene3D" id="2.60.40.1180">
    <property type="entry name" value="Golgi alpha-mannosidase II"/>
    <property type="match status" value="1"/>
</dbReference>
<feature type="signal peptide" evidence="6">
    <location>
        <begin position="1"/>
        <end position="22"/>
    </location>
</feature>
<dbReference type="SUPFAM" id="SSF51445">
    <property type="entry name" value="(Trans)glycosidases"/>
    <property type="match status" value="1"/>
</dbReference>
<evidence type="ECO:0000313" key="10">
    <source>
        <dbReference type="EMBL" id="AXY78499.1"/>
    </source>
</evidence>
<evidence type="ECO:0000256" key="1">
    <source>
        <dbReference type="ARBA" id="ARBA00001913"/>
    </source>
</evidence>
<dbReference type="PANTHER" id="PTHR35803:SF2">
    <property type="entry name" value="RETAINING ALPHA-GALACTOSIDASE"/>
    <property type="match status" value="1"/>
</dbReference>
<dbReference type="InterPro" id="IPR014718">
    <property type="entry name" value="GH-type_carb-bd"/>
</dbReference>
<evidence type="ECO:0000259" key="7">
    <source>
        <dbReference type="Pfam" id="PF10566"/>
    </source>
</evidence>
<accession>A0A3B7MZ51</accession>
<dbReference type="Pfam" id="PF10566">
    <property type="entry name" value="Glyco_hydro_97"/>
    <property type="match status" value="1"/>
</dbReference>
<keyword evidence="11" id="KW-1185">Reference proteome</keyword>
<dbReference type="PANTHER" id="PTHR35803">
    <property type="entry name" value="GLUCAN 1,4-ALPHA-GLUCOSIDASE SUSB-RELATED"/>
    <property type="match status" value="1"/>
</dbReference>
<keyword evidence="4" id="KW-0106">Calcium</keyword>
<name>A0A3B7MZ51_9BACT</name>
<feature type="domain" description="Glycosyl-hydrolase 97 N-terminal" evidence="8">
    <location>
        <begin position="28"/>
        <end position="286"/>
    </location>
</feature>
<dbReference type="GO" id="GO:0030246">
    <property type="term" value="F:carbohydrate binding"/>
    <property type="evidence" value="ECO:0007669"/>
    <property type="project" value="InterPro"/>
</dbReference>
<dbReference type="Pfam" id="PF14508">
    <property type="entry name" value="GH97_N"/>
    <property type="match status" value="1"/>
</dbReference>
<evidence type="ECO:0000256" key="3">
    <source>
        <dbReference type="ARBA" id="ARBA00022801"/>
    </source>
</evidence>
<dbReference type="Gene3D" id="3.20.20.70">
    <property type="entry name" value="Aldolase class I"/>
    <property type="match status" value="1"/>
</dbReference>
<evidence type="ECO:0000256" key="2">
    <source>
        <dbReference type="ARBA" id="ARBA00011245"/>
    </source>
</evidence>
<protein>
    <submittedName>
        <fullName evidence="10">Glycoside hydrolase</fullName>
    </submittedName>
</protein>
<comment type="subunit">
    <text evidence="2">Monomer.</text>
</comment>
<dbReference type="Gene3D" id="2.70.98.10">
    <property type="match status" value="1"/>
</dbReference>
<keyword evidence="5" id="KW-0326">Glycosidase</keyword>
<dbReference type="InterPro" id="IPR019563">
    <property type="entry name" value="GH97_catalytic"/>
</dbReference>
<dbReference type="OrthoDB" id="57532at2"/>
<dbReference type="EMBL" id="CP032157">
    <property type="protein sequence ID" value="AXY78499.1"/>
    <property type="molecule type" value="Genomic_DNA"/>
</dbReference>
<dbReference type="InterPro" id="IPR029483">
    <property type="entry name" value="GH97_C"/>
</dbReference>
<dbReference type="InterPro" id="IPR017853">
    <property type="entry name" value="GH"/>
</dbReference>
<evidence type="ECO:0000256" key="6">
    <source>
        <dbReference type="SAM" id="SignalP"/>
    </source>
</evidence>
<feature type="chain" id="PRO_5017660503" evidence="6">
    <location>
        <begin position="23"/>
        <end position="627"/>
    </location>
</feature>
<proteinExistence type="predicted"/>
<evidence type="ECO:0000259" key="8">
    <source>
        <dbReference type="Pfam" id="PF14508"/>
    </source>
</evidence>
<dbReference type="InterPro" id="IPR013785">
    <property type="entry name" value="Aldolase_TIM"/>
</dbReference>
<dbReference type="InterPro" id="IPR029486">
    <property type="entry name" value="GH97_N"/>
</dbReference>
<feature type="domain" description="Glycosyl-hydrolase 97 catalytic" evidence="7">
    <location>
        <begin position="318"/>
        <end position="449"/>
    </location>
</feature>
<dbReference type="AlphaFoldDB" id="A0A3B7MZ51"/>
<dbReference type="InterPro" id="IPR013780">
    <property type="entry name" value="Glyco_hydro_b"/>
</dbReference>
<evidence type="ECO:0000256" key="4">
    <source>
        <dbReference type="ARBA" id="ARBA00022837"/>
    </source>
</evidence>
<evidence type="ECO:0000313" key="11">
    <source>
        <dbReference type="Proteomes" id="UP000263900"/>
    </source>
</evidence>
<evidence type="ECO:0000256" key="5">
    <source>
        <dbReference type="ARBA" id="ARBA00023295"/>
    </source>
</evidence>
<keyword evidence="6" id="KW-0732">Signal</keyword>
<organism evidence="10 11">
    <name type="scientific">Paraflavitalea soli</name>
    <dbReference type="NCBI Taxonomy" id="2315862"/>
    <lineage>
        <taxon>Bacteria</taxon>
        <taxon>Pseudomonadati</taxon>
        <taxon>Bacteroidota</taxon>
        <taxon>Chitinophagia</taxon>
        <taxon>Chitinophagales</taxon>
        <taxon>Chitinophagaceae</taxon>
        <taxon>Paraflavitalea</taxon>
    </lineage>
</organism>
<reference evidence="10 11" key="1">
    <citation type="submission" date="2018-09" db="EMBL/GenBank/DDBJ databases">
        <title>Genome sequencing of strain 6GH32-13.</title>
        <authorList>
            <person name="Weon H.-Y."/>
            <person name="Heo J."/>
            <person name="Kwon S.-W."/>
        </authorList>
    </citation>
    <scope>NUCLEOTIDE SEQUENCE [LARGE SCALE GENOMIC DNA]</scope>
    <source>
        <strain evidence="10 11">5GH32-13</strain>
    </source>
</reference>
<dbReference type="KEGG" id="pseg:D3H65_02715"/>
<sequence>MLKKLLLLTLFSGLLLTTTAMAADIITVTSPDGQVRFHLFLEERQLYCQASFRGQPVLENTPVVVSLDGQVITKDITTGQIKTSIINERYPWLGVHAMAVNHCKVAVIPVRHAAVSYTLEVRVFNNGVAFRTLIPGNKDERRVPDEATVFNIPGGSTLWYHDMNMHYESVHVKKEIGDVEAGEWVAPPATIQLPWGGYAAITEADLRNYGGMSLQANGKNGLVIRLPQHQPTSYPYRLRYSAADTARLMQPAVITGAITTPWRVVMIGAGLDAMVNNDMVHNLCPPPDAKLFPQGFKTPWIKPGRAVWKYLDGGGDGTLEVMKKFTDGAAALGFEHNILEGFWTRWSDADIRELVNYSRNKGVSIWFWKHSKSLRDPLARDSFFRRCHDLGVAGAKIDFFDHEAKETIDLYQAILKEAAQYKLLLDFHGANKPTGQLRTWPNELTLESVKGMESSKLEDRATHETTIPFTRLLAGPAEYTVVMFNERRKNTTWAHQIASAAILSAPLLTYAANPENILSNPAADMIKSIPAVWDETIVLPGSAIGELAAFARRKGNTWFVAVMNGVGERPVKIPLGFLGKGTYKTQVVADDASNPAAVIKQQATYKNTDTISLTLQSGGGYIARFEQ</sequence>
<dbReference type="GO" id="GO:0016798">
    <property type="term" value="F:hydrolase activity, acting on glycosyl bonds"/>
    <property type="evidence" value="ECO:0007669"/>
    <property type="project" value="UniProtKB-KW"/>
</dbReference>
<keyword evidence="3 10" id="KW-0378">Hydrolase</keyword>
<comment type="cofactor">
    <cofactor evidence="1">
        <name>Ca(2+)</name>
        <dbReference type="ChEBI" id="CHEBI:29108"/>
    </cofactor>
</comment>
<dbReference type="Pfam" id="PF14509">
    <property type="entry name" value="GH97_C"/>
    <property type="match status" value="1"/>
</dbReference>
<feature type="domain" description="Glycosyl-hydrolase 97 C-terminal oligomerisation" evidence="9">
    <location>
        <begin position="532"/>
        <end position="625"/>
    </location>
</feature>
<dbReference type="RefSeq" id="WP_119054371.1">
    <property type="nucleotide sequence ID" value="NZ_CP032157.1"/>
</dbReference>
<dbReference type="Proteomes" id="UP000263900">
    <property type="component" value="Chromosome"/>
</dbReference>